<dbReference type="RefSeq" id="WP_179752197.1">
    <property type="nucleotide sequence ID" value="NZ_JACCBU010000001.1"/>
</dbReference>
<protein>
    <submittedName>
        <fullName evidence="2">dTDP-4-dehydrorhamnose reductase</fullName>
        <ecNumber evidence="2">1.1.1.133</ecNumber>
    </submittedName>
</protein>
<dbReference type="InterPro" id="IPR029903">
    <property type="entry name" value="RmlD-like-bd"/>
</dbReference>
<keyword evidence="3" id="KW-1185">Reference proteome</keyword>
<dbReference type="PANTHER" id="PTHR43242">
    <property type="entry name" value="NAD(P)-BINDING ROSSMANN-FOLD SUPERFAMILY PROTEIN"/>
    <property type="match status" value="1"/>
</dbReference>
<dbReference type="EMBL" id="JACCBU010000001">
    <property type="protein sequence ID" value="NYE71801.1"/>
    <property type="molecule type" value="Genomic_DNA"/>
</dbReference>
<dbReference type="InterPro" id="IPR036291">
    <property type="entry name" value="NAD(P)-bd_dom_sf"/>
</dbReference>
<accession>A0A7Y9I7L6</accession>
<dbReference type="Pfam" id="PF04321">
    <property type="entry name" value="RmlD_sub_bind"/>
    <property type="match status" value="1"/>
</dbReference>
<dbReference type="EC" id="1.1.1.133" evidence="2"/>
<dbReference type="PANTHER" id="PTHR43242:SF1">
    <property type="entry name" value="NAD(P)-BINDING ROSSMANN-FOLD SUPERFAMILY PROTEIN"/>
    <property type="match status" value="1"/>
</dbReference>
<comment type="caution">
    <text evidence="2">The sequence shown here is derived from an EMBL/GenBank/DDBJ whole genome shotgun (WGS) entry which is preliminary data.</text>
</comment>
<dbReference type="Gene3D" id="3.40.50.720">
    <property type="entry name" value="NAD(P)-binding Rossmann-like Domain"/>
    <property type="match status" value="1"/>
</dbReference>
<feature type="domain" description="RmlD-like substrate binding" evidence="1">
    <location>
        <begin position="1"/>
        <end position="268"/>
    </location>
</feature>
<evidence type="ECO:0000259" key="1">
    <source>
        <dbReference type="Pfam" id="PF04321"/>
    </source>
</evidence>
<sequence>MILLVVGGSGFLGREVVRQGVAAGHRVTATHLTRPPGAEVSSEKLDVRDRAAVEDLVSRVRPDVVINTAYQSKDWASTADGAIHVALAATATGARLVHVSSDALFSGQHDHYDESARPDPITPYGAAKAAAETAIMIINPAAVVARTSLIIGDGDSPTERLVHALVAKEATGGLFTDDFRCPVHVADLAAALLELGSGDRAGIHHLAGPDSISRHDLGILIARRDGLDPALLPTATRAGSGIPGPLDVRLDCTETQRTLRTRLRGAREFLSG</sequence>
<evidence type="ECO:0000313" key="3">
    <source>
        <dbReference type="Proteomes" id="UP000569914"/>
    </source>
</evidence>
<evidence type="ECO:0000313" key="2">
    <source>
        <dbReference type="EMBL" id="NYE71801.1"/>
    </source>
</evidence>
<proteinExistence type="predicted"/>
<dbReference type="SUPFAM" id="SSF51735">
    <property type="entry name" value="NAD(P)-binding Rossmann-fold domains"/>
    <property type="match status" value="1"/>
</dbReference>
<name>A0A7Y9I7L6_9ACTN</name>
<reference evidence="2 3" key="1">
    <citation type="submission" date="2020-07" db="EMBL/GenBank/DDBJ databases">
        <title>Sequencing the genomes of 1000 actinobacteria strains.</title>
        <authorList>
            <person name="Klenk H.-P."/>
        </authorList>
    </citation>
    <scope>NUCLEOTIDE SEQUENCE [LARGE SCALE GENOMIC DNA]</scope>
    <source>
        <strain evidence="2 3">DSM 22083</strain>
    </source>
</reference>
<gene>
    <name evidence="2" type="ORF">BKA15_003130</name>
</gene>
<dbReference type="Proteomes" id="UP000569914">
    <property type="component" value="Unassembled WGS sequence"/>
</dbReference>
<keyword evidence="2" id="KW-0560">Oxidoreductase</keyword>
<organism evidence="2 3">
    <name type="scientific">Microlunatus parietis</name>
    <dbReference type="NCBI Taxonomy" id="682979"/>
    <lineage>
        <taxon>Bacteria</taxon>
        <taxon>Bacillati</taxon>
        <taxon>Actinomycetota</taxon>
        <taxon>Actinomycetes</taxon>
        <taxon>Propionibacteriales</taxon>
        <taxon>Propionibacteriaceae</taxon>
        <taxon>Microlunatus</taxon>
    </lineage>
</organism>
<dbReference type="AlphaFoldDB" id="A0A7Y9I7L6"/>
<dbReference type="GO" id="GO:0008831">
    <property type="term" value="F:dTDP-4-dehydrorhamnose reductase activity"/>
    <property type="evidence" value="ECO:0007669"/>
    <property type="project" value="UniProtKB-EC"/>
</dbReference>